<comment type="subcellular location">
    <subcellularLocation>
        <location evidence="1">Cell envelope</location>
    </subcellularLocation>
</comment>
<dbReference type="CDD" id="cd13622">
    <property type="entry name" value="PBP2_Arg_3"/>
    <property type="match status" value="1"/>
</dbReference>
<dbReference type="Pfam" id="PF00497">
    <property type="entry name" value="SBP_bac_3"/>
    <property type="match status" value="1"/>
</dbReference>
<organism evidence="6 7">
    <name type="scientific">Legionella clemsonensis</name>
    <dbReference type="NCBI Taxonomy" id="1867846"/>
    <lineage>
        <taxon>Bacteria</taxon>
        <taxon>Pseudomonadati</taxon>
        <taxon>Pseudomonadota</taxon>
        <taxon>Gammaproteobacteria</taxon>
        <taxon>Legionellales</taxon>
        <taxon>Legionellaceae</taxon>
        <taxon>Legionella</taxon>
    </lineage>
</organism>
<evidence type="ECO:0000313" key="7">
    <source>
        <dbReference type="Proteomes" id="UP000201728"/>
    </source>
</evidence>
<evidence type="ECO:0000256" key="1">
    <source>
        <dbReference type="ARBA" id="ARBA00004196"/>
    </source>
</evidence>
<dbReference type="EMBL" id="CP016397">
    <property type="protein sequence ID" value="ASQ44674.1"/>
    <property type="molecule type" value="Genomic_DNA"/>
</dbReference>
<dbReference type="AlphaFoldDB" id="A0A222NYK0"/>
<evidence type="ECO:0000313" key="6">
    <source>
        <dbReference type="EMBL" id="ASQ44674.1"/>
    </source>
</evidence>
<evidence type="ECO:0000256" key="4">
    <source>
        <dbReference type="RuleBase" id="RU003744"/>
    </source>
</evidence>
<dbReference type="PANTHER" id="PTHR35936">
    <property type="entry name" value="MEMBRANE-BOUND LYTIC MUREIN TRANSGLYCOSYLASE F"/>
    <property type="match status" value="1"/>
</dbReference>
<keyword evidence="3" id="KW-0732">Signal</keyword>
<evidence type="ECO:0000256" key="3">
    <source>
        <dbReference type="ARBA" id="ARBA00022729"/>
    </source>
</evidence>
<dbReference type="SUPFAM" id="SSF53850">
    <property type="entry name" value="Periplasmic binding protein-like II"/>
    <property type="match status" value="1"/>
</dbReference>
<gene>
    <name evidence="6" type="primary">argT</name>
    <name evidence="6" type="ORF">clem_00540</name>
</gene>
<reference evidence="7" key="1">
    <citation type="submission" date="2016-07" db="EMBL/GenBank/DDBJ databases">
        <authorList>
            <person name="Florea S."/>
            <person name="Webb J.S."/>
            <person name="Jaromczyk J."/>
            <person name="Schardl C.L."/>
        </authorList>
    </citation>
    <scope>NUCLEOTIDE SEQUENCE [LARGE SCALE GENOMIC DNA]</scope>
    <source>
        <strain evidence="7">CDC-D5610</strain>
    </source>
</reference>
<dbReference type="GO" id="GO:0030313">
    <property type="term" value="C:cell envelope"/>
    <property type="evidence" value="ECO:0007669"/>
    <property type="project" value="UniProtKB-SubCell"/>
</dbReference>
<dbReference type="SMART" id="SM00062">
    <property type="entry name" value="PBPb"/>
    <property type="match status" value="1"/>
</dbReference>
<evidence type="ECO:0000259" key="5">
    <source>
        <dbReference type="SMART" id="SM00062"/>
    </source>
</evidence>
<protein>
    <submittedName>
        <fullName evidence="6">Lysine-arginine-ornithine-binding periplasmic protein</fullName>
    </submittedName>
</protein>
<dbReference type="OrthoDB" id="9768183at2"/>
<sequence>MRGFILIIALLFFPAVNAKTIIIGALIYDPPFEIPADKKAHFFGFDIDLMNEICKRIHAECEFKGLTFEQLLKQLLEEKIDLAVGSITITPEREELFLFSLPYFSSTGQYITYSHSPINSIDDIYNKKVGIEKGTVFKAVTLERFNNKVQIIEYPTLPEVFQALEEGKIDVLIADEETAKYWMVNSDEQFKLLGNPIPIGIGYGIMASKKSQTLIQQINKALTDMEDDGTYLKIYRRYFMPMSELEKKNNKATEIGFRLKI</sequence>
<dbReference type="RefSeq" id="WP_094089818.1">
    <property type="nucleotide sequence ID" value="NZ_CP016397.1"/>
</dbReference>
<dbReference type="Gene3D" id="3.40.190.10">
    <property type="entry name" value="Periplasmic binding protein-like II"/>
    <property type="match status" value="2"/>
</dbReference>
<dbReference type="PANTHER" id="PTHR35936:SF19">
    <property type="entry name" value="AMINO-ACID-BINDING PROTEIN YXEM-RELATED"/>
    <property type="match status" value="1"/>
</dbReference>
<accession>A0A222NYK0</accession>
<dbReference type="InterPro" id="IPR001638">
    <property type="entry name" value="Solute-binding_3/MltF_N"/>
</dbReference>
<dbReference type="PROSITE" id="PS01039">
    <property type="entry name" value="SBP_BACTERIAL_3"/>
    <property type="match status" value="1"/>
</dbReference>
<dbReference type="InterPro" id="IPR018313">
    <property type="entry name" value="SBP_3_CS"/>
</dbReference>
<dbReference type="KEGG" id="lcd:clem_00540"/>
<dbReference type="Proteomes" id="UP000201728">
    <property type="component" value="Chromosome"/>
</dbReference>
<name>A0A222NYK0_9GAMM</name>
<keyword evidence="7" id="KW-1185">Reference proteome</keyword>
<feature type="domain" description="Solute-binding protein family 3/N-terminal" evidence="5">
    <location>
        <begin position="20"/>
        <end position="241"/>
    </location>
</feature>
<proteinExistence type="inferred from homology"/>
<comment type="similarity">
    <text evidence="2 4">Belongs to the bacterial solute-binding protein 3 family.</text>
</comment>
<evidence type="ECO:0000256" key="2">
    <source>
        <dbReference type="ARBA" id="ARBA00010333"/>
    </source>
</evidence>